<organism evidence="3 4">
    <name type="scientific">Motiliproteus coralliicola</name>
    <dbReference type="NCBI Taxonomy" id="2283196"/>
    <lineage>
        <taxon>Bacteria</taxon>
        <taxon>Pseudomonadati</taxon>
        <taxon>Pseudomonadota</taxon>
        <taxon>Gammaproteobacteria</taxon>
        <taxon>Oceanospirillales</taxon>
        <taxon>Oceanospirillaceae</taxon>
        <taxon>Motiliproteus</taxon>
    </lineage>
</organism>
<dbReference type="Pfam" id="PF04402">
    <property type="entry name" value="SIMPL"/>
    <property type="match status" value="1"/>
</dbReference>
<dbReference type="Gene3D" id="3.30.70.2970">
    <property type="entry name" value="Protein of unknown function (DUF541), domain 2"/>
    <property type="match status" value="1"/>
</dbReference>
<accession>A0A369WQA2</accession>
<gene>
    <name evidence="3" type="ORF">DV711_01375</name>
</gene>
<keyword evidence="2" id="KW-0732">Signal</keyword>
<keyword evidence="1" id="KW-0175">Coiled coil</keyword>
<keyword evidence="4" id="KW-1185">Reference proteome</keyword>
<feature type="chain" id="PRO_5016562826" evidence="2">
    <location>
        <begin position="22"/>
        <end position="241"/>
    </location>
</feature>
<evidence type="ECO:0000256" key="2">
    <source>
        <dbReference type="SAM" id="SignalP"/>
    </source>
</evidence>
<feature type="signal peptide" evidence="2">
    <location>
        <begin position="1"/>
        <end position="21"/>
    </location>
</feature>
<dbReference type="PANTHER" id="PTHR34387">
    <property type="entry name" value="SLR1258 PROTEIN"/>
    <property type="match status" value="1"/>
</dbReference>
<evidence type="ECO:0000313" key="4">
    <source>
        <dbReference type="Proteomes" id="UP000253769"/>
    </source>
</evidence>
<dbReference type="Gene3D" id="3.30.110.170">
    <property type="entry name" value="Protein of unknown function (DUF541), domain 1"/>
    <property type="match status" value="1"/>
</dbReference>
<dbReference type="OrthoDB" id="9813144at2"/>
<comment type="caution">
    <text evidence="3">The sequence shown here is derived from an EMBL/GenBank/DDBJ whole genome shotgun (WGS) entry which is preliminary data.</text>
</comment>
<dbReference type="GO" id="GO:0006974">
    <property type="term" value="P:DNA damage response"/>
    <property type="evidence" value="ECO:0007669"/>
    <property type="project" value="TreeGrafter"/>
</dbReference>
<dbReference type="InterPro" id="IPR052022">
    <property type="entry name" value="26kDa_periplasmic_antigen"/>
</dbReference>
<dbReference type="InterPro" id="IPR007497">
    <property type="entry name" value="SIMPL/DUF541"/>
</dbReference>
<proteinExistence type="predicted"/>
<sequence length="241" mass="25703">MSKSWLVMILCTALVSTPSLAQTPPNTGLSVRGEAVVSAPADRASLMLGVQNSAEDADSAVKENNRLMQQLNKALLKAGVAEKELSTANFSVQPQWQPRPRNAGQDWKPQIVGYQARAQLQLKTTQLTKVASFIQAAIEAGANLVGQLSFGLEDNEAVYQQALQQATERARQHALVAAQAAGVNLGAIQHIEVEPGNPGRFEMALAAKPMARMSSDASMPVVAPGKIDVRAGVQLQFKINP</sequence>
<evidence type="ECO:0000256" key="1">
    <source>
        <dbReference type="SAM" id="Coils"/>
    </source>
</evidence>
<feature type="coiled-coil region" evidence="1">
    <location>
        <begin position="50"/>
        <end position="84"/>
    </location>
</feature>
<dbReference type="Proteomes" id="UP000253769">
    <property type="component" value="Unassembled WGS sequence"/>
</dbReference>
<name>A0A369WQA2_9GAMM</name>
<dbReference type="PANTHER" id="PTHR34387:SF2">
    <property type="entry name" value="SLR1258 PROTEIN"/>
    <property type="match status" value="1"/>
</dbReference>
<dbReference type="AlphaFoldDB" id="A0A369WQA2"/>
<dbReference type="EMBL" id="QQOH01000001">
    <property type="protein sequence ID" value="RDE24268.1"/>
    <property type="molecule type" value="Genomic_DNA"/>
</dbReference>
<reference evidence="3 4" key="1">
    <citation type="submission" date="2018-07" db="EMBL/GenBank/DDBJ databases">
        <title>Motiliproteus coralliicola sp. nov., a bacterium isolated from Coral.</title>
        <authorList>
            <person name="Wang G."/>
        </authorList>
    </citation>
    <scope>NUCLEOTIDE SEQUENCE [LARGE SCALE GENOMIC DNA]</scope>
    <source>
        <strain evidence="3 4">C34</strain>
    </source>
</reference>
<evidence type="ECO:0000313" key="3">
    <source>
        <dbReference type="EMBL" id="RDE24268.1"/>
    </source>
</evidence>
<protein>
    <submittedName>
        <fullName evidence="3">DUF541 domain-containing protein</fullName>
    </submittedName>
</protein>